<keyword evidence="1" id="KW-0229">DNA integration</keyword>
<sequence>MSTAVLYIRVSTDEQALKGYSQRSQAERLQSFCANNNIEILQTIFEDHSAKTFLRPAWTKLMQHLTQQKLSRPNLLLFTRWDRFSRNTADAYYVITQLSRLGIDPQAIEQPLNMSIPENKVLLAMYIVTSEVENDRRSLNIKYGIHRAKQEGRWMGHAPMGFIKKATESGKTVLTPYEPQATLVRKVFTRISELNTSISRLYKQSLDEGLHCSLGAFWCMIRNPVYCGRVKIPEFTGKEKYEVRGIHEPLVNEELFDQVQRILDNRKRNTYINKPLNDLLPLRGFIYCPCCHRKLYGSGSKGHTKRYYYYHCYAPCHYRVRSDRMNTLFLGGIANLKAEDDYVSLYKEILQDTFKDIYNKKVIDQVYITRTIEKLIDRVAKARELLSNGNIDCEDFLAIQKDCEARINTLGLELHNAYSLVEIQKVSLDQAVSQISHLDDLYERADLALKRRLINLILVSNLIFNEAMFGQDVKKEVQVIYGICDPGSHLSLYEGATKHEQETPDVSPNFDNSMCAKIREIEHRKGSSIDWEGAKNVLQWLRDLARISQECRIKK</sequence>
<dbReference type="InterPro" id="IPR036162">
    <property type="entry name" value="Resolvase-like_N_sf"/>
</dbReference>
<keyword evidence="9" id="KW-1185">Reference proteome</keyword>
<dbReference type="Gene3D" id="3.90.1750.20">
    <property type="entry name" value="Putative Large Serine Recombinase, Chain B, Domain 2"/>
    <property type="match status" value="1"/>
</dbReference>
<dbReference type="InterPro" id="IPR038109">
    <property type="entry name" value="DNA_bind_recomb_sf"/>
</dbReference>
<dbReference type="SUPFAM" id="SSF53041">
    <property type="entry name" value="Resolvase-like"/>
    <property type="match status" value="1"/>
</dbReference>
<dbReference type="EMBL" id="FOJG01000003">
    <property type="protein sequence ID" value="SEW57435.1"/>
    <property type="molecule type" value="Genomic_DNA"/>
</dbReference>
<feature type="domain" description="Resolvase/invertase-type recombinase catalytic" evidence="6">
    <location>
        <begin position="3"/>
        <end position="152"/>
    </location>
</feature>
<name>A0A1I0SE86_9BACT</name>
<dbReference type="RefSeq" id="WP_089904783.1">
    <property type="nucleotide sequence ID" value="NZ_FOJG01000003.1"/>
</dbReference>
<gene>
    <name evidence="8" type="ORF">SAMN04488122_6783</name>
</gene>
<keyword evidence="3" id="KW-0233">DNA recombination</keyword>
<dbReference type="InterPro" id="IPR006118">
    <property type="entry name" value="Recombinase_CS"/>
</dbReference>
<proteinExistence type="predicted"/>
<keyword evidence="2" id="KW-0238">DNA-binding</keyword>
<dbReference type="Pfam" id="PF00239">
    <property type="entry name" value="Resolvase"/>
    <property type="match status" value="1"/>
</dbReference>
<dbReference type="PROSITE" id="PS51737">
    <property type="entry name" value="RECOMBINASE_DNA_BIND"/>
    <property type="match status" value="1"/>
</dbReference>
<dbReference type="PROSITE" id="PS51736">
    <property type="entry name" value="RECOMBINASES_3"/>
    <property type="match status" value="1"/>
</dbReference>
<dbReference type="InterPro" id="IPR050639">
    <property type="entry name" value="SSR_resolvase"/>
</dbReference>
<dbReference type="InterPro" id="IPR006119">
    <property type="entry name" value="Resolv_N"/>
</dbReference>
<dbReference type="Gene3D" id="3.40.50.1390">
    <property type="entry name" value="Resolvase, N-terminal catalytic domain"/>
    <property type="match status" value="1"/>
</dbReference>
<dbReference type="STRING" id="29529.SAMN04488122_6783"/>
<evidence type="ECO:0000259" key="6">
    <source>
        <dbReference type="PROSITE" id="PS51736"/>
    </source>
</evidence>
<evidence type="ECO:0000256" key="1">
    <source>
        <dbReference type="ARBA" id="ARBA00022908"/>
    </source>
</evidence>
<dbReference type="AlphaFoldDB" id="A0A1I0SE86"/>
<evidence type="ECO:0000256" key="3">
    <source>
        <dbReference type="ARBA" id="ARBA00023172"/>
    </source>
</evidence>
<evidence type="ECO:0000256" key="5">
    <source>
        <dbReference type="PROSITE-ProRule" id="PRU10137"/>
    </source>
</evidence>
<dbReference type="PANTHER" id="PTHR30461:SF2">
    <property type="entry name" value="SERINE RECOMBINASE PINE-RELATED"/>
    <property type="match status" value="1"/>
</dbReference>
<evidence type="ECO:0000256" key="4">
    <source>
        <dbReference type="PIRSR" id="PIRSR606118-50"/>
    </source>
</evidence>
<evidence type="ECO:0000259" key="7">
    <source>
        <dbReference type="PROSITE" id="PS51737"/>
    </source>
</evidence>
<dbReference type="CDD" id="cd00338">
    <property type="entry name" value="Ser_Recombinase"/>
    <property type="match status" value="1"/>
</dbReference>
<accession>A0A1I0SE86</accession>
<dbReference type="SMART" id="SM00857">
    <property type="entry name" value="Resolvase"/>
    <property type="match status" value="1"/>
</dbReference>
<dbReference type="GO" id="GO:0015074">
    <property type="term" value="P:DNA integration"/>
    <property type="evidence" value="ECO:0007669"/>
    <property type="project" value="UniProtKB-KW"/>
</dbReference>
<reference evidence="9" key="1">
    <citation type="submission" date="2016-10" db="EMBL/GenBank/DDBJ databases">
        <authorList>
            <person name="Varghese N."/>
            <person name="Submissions S."/>
        </authorList>
    </citation>
    <scope>NUCLEOTIDE SEQUENCE [LARGE SCALE GENOMIC DNA]</scope>
    <source>
        <strain evidence="9">DSM 3695</strain>
    </source>
</reference>
<dbReference type="GO" id="GO:0000150">
    <property type="term" value="F:DNA strand exchange activity"/>
    <property type="evidence" value="ECO:0007669"/>
    <property type="project" value="InterPro"/>
</dbReference>
<dbReference type="Pfam" id="PF07508">
    <property type="entry name" value="Recombinase"/>
    <property type="match status" value="1"/>
</dbReference>
<dbReference type="InterPro" id="IPR011109">
    <property type="entry name" value="DNA_bind_recombinase_dom"/>
</dbReference>
<evidence type="ECO:0000313" key="8">
    <source>
        <dbReference type="EMBL" id="SEW57435.1"/>
    </source>
</evidence>
<protein>
    <submittedName>
        <fullName evidence="8">Site-specific DNA recombinase</fullName>
    </submittedName>
</protein>
<feature type="domain" description="Recombinase" evidence="7">
    <location>
        <begin position="159"/>
        <end position="269"/>
    </location>
</feature>
<dbReference type="PROSITE" id="PS00397">
    <property type="entry name" value="RECOMBINASES_1"/>
    <property type="match status" value="1"/>
</dbReference>
<dbReference type="Proteomes" id="UP000199310">
    <property type="component" value="Unassembled WGS sequence"/>
</dbReference>
<feature type="active site" description="O-(5'-phospho-DNA)-serine intermediate" evidence="4 5">
    <location>
        <position position="11"/>
    </location>
</feature>
<evidence type="ECO:0000313" key="9">
    <source>
        <dbReference type="Proteomes" id="UP000199310"/>
    </source>
</evidence>
<organism evidence="8 9">
    <name type="scientific">Chitinophaga arvensicola</name>
    <dbReference type="NCBI Taxonomy" id="29529"/>
    <lineage>
        <taxon>Bacteria</taxon>
        <taxon>Pseudomonadati</taxon>
        <taxon>Bacteroidota</taxon>
        <taxon>Chitinophagia</taxon>
        <taxon>Chitinophagales</taxon>
        <taxon>Chitinophagaceae</taxon>
        <taxon>Chitinophaga</taxon>
    </lineage>
</organism>
<dbReference type="PANTHER" id="PTHR30461">
    <property type="entry name" value="DNA-INVERTASE FROM LAMBDOID PROPHAGE"/>
    <property type="match status" value="1"/>
</dbReference>
<dbReference type="GO" id="GO:0003677">
    <property type="term" value="F:DNA binding"/>
    <property type="evidence" value="ECO:0007669"/>
    <property type="project" value="UniProtKB-KW"/>
</dbReference>
<dbReference type="OrthoDB" id="9815006at2"/>
<evidence type="ECO:0000256" key="2">
    <source>
        <dbReference type="ARBA" id="ARBA00023125"/>
    </source>
</evidence>